<dbReference type="AlphaFoldDB" id="A0A1Q8QYR3"/>
<keyword evidence="4" id="KW-0443">Lipid metabolism</keyword>
<evidence type="ECO:0000313" key="8">
    <source>
        <dbReference type="EMBL" id="OLN32502.1"/>
    </source>
</evidence>
<dbReference type="InterPro" id="IPR011777">
    <property type="entry name" value="Geranylgeranyl_Rdtase_fam"/>
</dbReference>
<dbReference type="InterPro" id="IPR050407">
    <property type="entry name" value="Geranylgeranyl_reductase"/>
</dbReference>
<proteinExistence type="predicted"/>
<name>A0A1Q8QYR3_9FIRM</name>
<evidence type="ECO:0000256" key="5">
    <source>
        <dbReference type="ARBA" id="ARBA00023209"/>
    </source>
</evidence>
<feature type="domain" description="Digeranylgeranylglycerophospholipid reductase catalytic" evidence="7">
    <location>
        <begin position="187"/>
        <end position="259"/>
    </location>
</feature>
<evidence type="ECO:0000313" key="9">
    <source>
        <dbReference type="Proteomes" id="UP000186102"/>
    </source>
</evidence>
<keyword evidence="5" id="KW-0594">Phospholipid biosynthesis</keyword>
<dbReference type="Gene3D" id="3.50.50.60">
    <property type="entry name" value="FAD/NAD(P)-binding domain"/>
    <property type="match status" value="1"/>
</dbReference>
<evidence type="ECO:0000256" key="4">
    <source>
        <dbReference type="ARBA" id="ARBA00023098"/>
    </source>
</evidence>
<evidence type="ECO:0000256" key="6">
    <source>
        <dbReference type="ARBA" id="ARBA00023264"/>
    </source>
</evidence>
<dbReference type="GO" id="GO:0008654">
    <property type="term" value="P:phospholipid biosynthetic process"/>
    <property type="evidence" value="ECO:0007669"/>
    <property type="project" value="UniProtKB-KW"/>
</dbReference>
<evidence type="ECO:0000259" key="7">
    <source>
        <dbReference type="Pfam" id="PF22578"/>
    </source>
</evidence>
<sequence>MCAQSLKMNAEFEIDELPILANADVVVIGAGPAGSSAAATAAAGGVSVLMLDKKEQIGLPVQCAEYVPLSLAAEVPVPADCIAQRVEGFVTYIHREQVAQTRAPGYILNRDVFDRYLAERAVQSGVKLFTKARAVAVTDQGVLINKQGKLSVVKAGIIIGSEGPKSVVAQAIHCPPQILAYAKQITVKLRKRAQWAQIYFSPSIPGGYAWLFPKNDLANVGVSIDLSLGGSVATALAEFQQYLFKEGVISEEVIRTTGGAIPIGGPRLRMQQKNIMLVGDAAGHTHPISGEGIFPAIVAGKIAGSLAVDSIRTGDINVLTQYPRQYLIRFGEFIQRGFKRKVEYNTNWEKTDFSVLVRKTWFAFPEYFET</sequence>
<dbReference type="RefSeq" id="WP_045572943.1">
    <property type="nucleotide sequence ID" value="NZ_MLBF01000008.1"/>
</dbReference>
<dbReference type="InterPro" id="IPR036188">
    <property type="entry name" value="FAD/NAD-bd_sf"/>
</dbReference>
<keyword evidence="1" id="KW-0444">Lipid biosynthesis</keyword>
<dbReference type="PRINTS" id="PR00420">
    <property type="entry name" value="RNGMNOXGNASE"/>
</dbReference>
<gene>
    <name evidence="8" type="ORF">DSOL_1538</name>
</gene>
<reference evidence="8 9" key="1">
    <citation type="submission" date="2016-09" db="EMBL/GenBank/DDBJ databases">
        <title>Complete genome of Desulfosporosinus sp. OL.</title>
        <authorList>
            <person name="Mardanov A."/>
            <person name="Beletsky A."/>
            <person name="Panova A."/>
            <person name="Karnachuk O."/>
            <person name="Ravin N."/>
        </authorList>
    </citation>
    <scope>NUCLEOTIDE SEQUENCE [LARGE SCALE GENOMIC DNA]</scope>
    <source>
        <strain evidence="8 9">OL</strain>
    </source>
</reference>
<dbReference type="SUPFAM" id="SSF51905">
    <property type="entry name" value="FAD/NAD(P)-binding domain"/>
    <property type="match status" value="1"/>
</dbReference>
<dbReference type="NCBIfam" id="TIGR02032">
    <property type="entry name" value="GG-red-SF"/>
    <property type="match status" value="1"/>
</dbReference>
<evidence type="ECO:0000256" key="2">
    <source>
        <dbReference type="ARBA" id="ARBA00022630"/>
    </source>
</evidence>
<dbReference type="InterPro" id="IPR054715">
    <property type="entry name" value="GGR_cat"/>
</dbReference>
<accession>A0A1Q8QYR3</accession>
<dbReference type="Pfam" id="PF22578">
    <property type="entry name" value="GGR_cat"/>
    <property type="match status" value="1"/>
</dbReference>
<protein>
    <submittedName>
        <fullName evidence="8">Digeranylgeranylglycerophospholipid reductase</fullName>
    </submittedName>
</protein>
<evidence type="ECO:0000256" key="1">
    <source>
        <dbReference type="ARBA" id="ARBA00022516"/>
    </source>
</evidence>
<organism evidence="8 9">
    <name type="scientific">Desulfosporosinus metallidurans</name>
    <dbReference type="NCBI Taxonomy" id="1888891"/>
    <lineage>
        <taxon>Bacteria</taxon>
        <taxon>Bacillati</taxon>
        <taxon>Bacillota</taxon>
        <taxon>Clostridia</taxon>
        <taxon>Eubacteriales</taxon>
        <taxon>Desulfitobacteriaceae</taxon>
        <taxon>Desulfosporosinus</taxon>
    </lineage>
</organism>
<evidence type="ECO:0000256" key="3">
    <source>
        <dbReference type="ARBA" id="ARBA00023002"/>
    </source>
</evidence>
<keyword evidence="3" id="KW-0560">Oxidoreductase</keyword>
<comment type="caution">
    <text evidence="8">The sequence shown here is derived from an EMBL/GenBank/DDBJ whole genome shotgun (WGS) entry which is preliminary data.</text>
</comment>
<keyword evidence="9" id="KW-1185">Reference proteome</keyword>
<dbReference type="EMBL" id="MLBF01000008">
    <property type="protein sequence ID" value="OLN32502.1"/>
    <property type="molecule type" value="Genomic_DNA"/>
</dbReference>
<keyword evidence="6" id="KW-1208">Phospholipid metabolism</keyword>
<dbReference type="OrthoDB" id="9806565at2"/>
<dbReference type="PANTHER" id="PTHR42685">
    <property type="entry name" value="GERANYLGERANYL DIPHOSPHATE REDUCTASE"/>
    <property type="match status" value="1"/>
</dbReference>
<dbReference type="Proteomes" id="UP000186102">
    <property type="component" value="Unassembled WGS sequence"/>
</dbReference>
<keyword evidence="2" id="KW-0285">Flavoprotein</keyword>
<dbReference type="GO" id="GO:0016628">
    <property type="term" value="F:oxidoreductase activity, acting on the CH-CH group of donors, NAD or NADP as acceptor"/>
    <property type="evidence" value="ECO:0007669"/>
    <property type="project" value="InterPro"/>
</dbReference>
<dbReference type="Pfam" id="PF12831">
    <property type="entry name" value="FAD_oxidored"/>
    <property type="match status" value="1"/>
</dbReference>
<dbReference type="PANTHER" id="PTHR42685:SF18">
    <property type="entry name" value="DIGERANYLGERANYLGLYCEROPHOSPHOLIPID REDUCTASE"/>
    <property type="match status" value="1"/>
</dbReference>
<dbReference type="STRING" id="1888891.DSOL_1538"/>